<dbReference type="Proteomes" id="UP000635726">
    <property type="component" value="Unassembled WGS sequence"/>
</dbReference>
<keyword evidence="3" id="KW-1185">Reference proteome</keyword>
<dbReference type="EMBL" id="BMOE01000007">
    <property type="protein sequence ID" value="GGJ79202.1"/>
    <property type="molecule type" value="Genomic_DNA"/>
</dbReference>
<dbReference type="AlphaFoldDB" id="A0A917PHR3"/>
<reference evidence="2" key="1">
    <citation type="journal article" date="2014" name="Int. J. Syst. Evol. Microbiol.">
        <title>Complete genome sequence of Corynebacterium casei LMG S-19264T (=DSM 44701T), isolated from a smear-ripened cheese.</title>
        <authorList>
            <consortium name="US DOE Joint Genome Institute (JGI-PGF)"/>
            <person name="Walter F."/>
            <person name="Albersmeier A."/>
            <person name="Kalinowski J."/>
            <person name="Ruckert C."/>
        </authorList>
    </citation>
    <scope>NUCLEOTIDE SEQUENCE</scope>
    <source>
        <strain evidence="2">JCM 14371</strain>
    </source>
</reference>
<name>A0A917PHR3_9DEIO</name>
<feature type="compositionally biased region" description="Basic and acidic residues" evidence="1">
    <location>
        <begin position="100"/>
        <end position="110"/>
    </location>
</feature>
<organism evidence="2 3">
    <name type="scientific">Deinococcus aquiradiocola</name>
    <dbReference type="NCBI Taxonomy" id="393059"/>
    <lineage>
        <taxon>Bacteria</taxon>
        <taxon>Thermotogati</taxon>
        <taxon>Deinococcota</taxon>
        <taxon>Deinococci</taxon>
        <taxon>Deinococcales</taxon>
        <taxon>Deinococcaceae</taxon>
        <taxon>Deinococcus</taxon>
    </lineage>
</organism>
<feature type="compositionally biased region" description="Polar residues" evidence="1">
    <location>
        <begin position="78"/>
        <end position="99"/>
    </location>
</feature>
<sequence>MPLYRADVWTFTPPHTLHSLGELPTITDALNVCQGHTPERLRWHMPTQGRFFAVNSVAEYRIVRIEHPRHEQEVPVTVTGQDSVRPSRPQCETVQVRRSPQTDHRAENSV</sequence>
<reference evidence="2" key="2">
    <citation type="submission" date="2020-09" db="EMBL/GenBank/DDBJ databases">
        <authorList>
            <person name="Sun Q."/>
            <person name="Ohkuma M."/>
        </authorList>
    </citation>
    <scope>NUCLEOTIDE SEQUENCE</scope>
    <source>
        <strain evidence="2">JCM 14371</strain>
    </source>
</reference>
<accession>A0A917PHR3</accession>
<comment type="caution">
    <text evidence="2">The sequence shown here is derived from an EMBL/GenBank/DDBJ whole genome shotgun (WGS) entry which is preliminary data.</text>
</comment>
<feature type="region of interest" description="Disordered" evidence="1">
    <location>
        <begin position="73"/>
        <end position="110"/>
    </location>
</feature>
<evidence type="ECO:0000256" key="1">
    <source>
        <dbReference type="SAM" id="MobiDB-lite"/>
    </source>
</evidence>
<gene>
    <name evidence="2" type="ORF">GCM10008939_23760</name>
</gene>
<proteinExistence type="predicted"/>
<evidence type="ECO:0000313" key="3">
    <source>
        <dbReference type="Proteomes" id="UP000635726"/>
    </source>
</evidence>
<protein>
    <submittedName>
        <fullName evidence="2">Uncharacterized protein</fullName>
    </submittedName>
</protein>
<evidence type="ECO:0000313" key="2">
    <source>
        <dbReference type="EMBL" id="GGJ79202.1"/>
    </source>
</evidence>